<evidence type="ECO:0000256" key="3">
    <source>
        <dbReference type="ARBA" id="ARBA00022692"/>
    </source>
</evidence>
<keyword evidence="8" id="KW-1185">Reference proteome</keyword>
<keyword evidence="5 6" id="KW-0472">Membrane</keyword>
<dbReference type="InterPro" id="IPR002549">
    <property type="entry name" value="AI-2E-like"/>
</dbReference>
<evidence type="ECO:0000256" key="5">
    <source>
        <dbReference type="ARBA" id="ARBA00023136"/>
    </source>
</evidence>
<dbReference type="GO" id="GO:0016020">
    <property type="term" value="C:membrane"/>
    <property type="evidence" value="ECO:0007669"/>
    <property type="project" value="UniProtKB-SubCell"/>
</dbReference>
<accession>A0A4R4KI30</accession>
<dbReference type="AlphaFoldDB" id="A0A4R4KI30"/>
<evidence type="ECO:0000256" key="4">
    <source>
        <dbReference type="ARBA" id="ARBA00022989"/>
    </source>
</evidence>
<keyword evidence="4 6" id="KW-1133">Transmembrane helix</keyword>
<dbReference type="RefSeq" id="WP_132115589.1">
    <property type="nucleotide sequence ID" value="NZ_SMJU01000003.1"/>
</dbReference>
<proteinExistence type="inferred from homology"/>
<dbReference type="Pfam" id="PF01594">
    <property type="entry name" value="AI-2E_transport"/>
    <property type="match status" value="1"/>
</dbReference>
<name>A0A4R4KI30_9BACT</name>
<feature type="transmembrane region" description="Helical" evidence="6">
    <location>
        <begin position="20"/>
        <end position="51"/>
    </location>
</feature>
<evidence type="ECO:0000256" key="1">
    <source>
        <dbReference type="ARBA" id="ARBA00004141"/>
    </source>
</evidence>
<reference evidence="7 8" key="1">
    <citation type="submission" date="2019-02" db="EMBL/GenBank/DDBJ databases">
        <title>Arundinibacter roseus gen. nov., sp. nov., a new member of the family Cytophagaceae.</title>
        <authorList>
            <person name="Szuroczki S."/>
            <person name="Khayer B."/>
            <person name="Sproer C."/>
            <person name="Toumi M."/>
            <person name="Szabo A."/>
            <person name="Felfoldi T."/>
            <person name="Schumann P."/>
            <person name="Toth E."/>
        </authorList>
    </citation>
    <scope>NUCLEOTIDE SEQUENCE [LARGE SCALE GENOMIC DNA]</scope>
    <source>
        <strain evidence="7 8">DMA-k-7a</strain>
    </source>
</reference>
<comment type="caution">
    <text evidence="7">The sequence shown here is derived from an EMBL/GenBank/DDBJ whole genome shotgun (WGS) entry which is preliminary data.</text>
</comment>
<organism evidence="7 8">
    <name type="scientific">Arundinibacter roseus</name>
    <dbReference type="NCBI Taxonomy" id="2070510"/>
    <lineage>
        <taxon>Bacteria</taxon>
        <taxon>Pseudomonadati</taxon>
        <taxon>Bacteroidota</taxon>
        <taxon>Cytophagia</taxon>
        <taxon>Cytophagales</taxon>
        <taxon>Spirosomataceae</taxon>
        <taxon>Arundinibacter</taxon>
    </lineage>
</organism>
<keyword evidence="3 6" id="KW-0812">Transmembrane</keyword>
<feature type="transmembrane region" description="Helical" evidence="6">
    <location>
        <begin position="306"/>
        <end position="332"/>
    </location>
</feature>
<gene>
    <name evidence="7" type="ORF">EZE20_06145</name>
</gene>
<feature type="transmembrane region" description="Helical" evidence="6">
    <location>
        <begin position="146"/>
        <end position="168"/>
    </location>
</feature>
<feature type="transmembrane region" description="Helical" evidence="6">
    <location>
        <begin position="72"/>
        <end position="94"/>
    </location>
</feature>
<feature type="transmembrane region" description="Helical" evidence="6">
    <location>
        <begin position="231"/>
        <end position="256"/>
    </location>
</feature>
<dbReference type="PANTHER" id="PTHR21716">
    <property type="entry name" value="TRANSMEMBRANE PROTEIN"/>
    <property type="match status" value="1"/>
</dbReference>
<dbReference type="OrthoDB" id="9773730at2"/>
<sequence length="347" mass="38828">MISGNSNLPDFNNRLRQITFLLLIGAMSVLLFSQLYLFFPGFLGAITLYIISRRWFFFLTEKKSWNKTVTTVLFMLVFLICIAAPIYFSFQLLYTKIQELLSQPQKLEEGLAVVSAQIEKWTGEDFISGDHISDIQNELARLIPNLLNSSATMVGNLLIGIFLAYFIFKNGHQMEDTLIDYLPLREVNQQQFAEETRRMVTANALGIPLISLVQGVCALIGYWIFGVNDFVLLGFVTGIFAFFPVVGTAMIWLPIVIYMFSVGDTGNAIGLGIFSAVITGNVDYLARVTLLQRIGDVHPVTTILGLIVGLKLFGILGFIFGPLLISYFILLLKVYRNEFGSRHSGKG</sequence>
<feature type="transmembrane region" description="Helical" evidence="6">
    <location>
        <begin position="268"/>
        <end position="286"/>
    </location>
</feature>
<dbReference type="PANTHER" id="PTHR21716:SF4">
    <property type="entry name" value="TRANSMEMBRANE PROTEIN 245"/>
    <property type="match status" value="1"/>
</dbReference>
<evidence type="ECO:0000256" key="6">
    <source>
        <dbReference type="SAM" id="Phobius"/>
    </source>
</evidence>
<dbReference type="EMBL" id="SMJU01000003">
    <property type="protein sequence ID" value="TDB67523.1"/>
    <property type="molecule type" value="Genomic_DNA"/>
</dbReference>
<comment type="similarity">
    <text evidence="2">Belongs to the autoinducer-2 exporter (AI-2E) (TC 2.A.86) family.</text>
</comment>
<evidence type="ECO:0000313" key="8">
    <source>
        <dbReference type="Proteomes" id="UP000295706"/>
    </source>
</evidence>
<feature type="transmembrane region" description="Helical" evidence="6">
    <location>
        <begin position="205"/>
        <end position="225"/>
    </location>
</feature>
<dbReference type="Proteomes" id="UP000295706">
    <property type="component" value="Unassembled WGS sequence"/>
</dbReference>
<evidence type="ECO:0000313" key="7">
    <source>
        <dbReference type="EMBL" id="TDB67523.1"/>
    </source>
</evidence>
<evidence type="ECO:0000256" key="2">
    <source>
        <dbReference type="ARBA" id="ARBA00009773"/>
    </source>
</evidence>
<protein>
    <submittedName>
        <fullName evidence="7">AI-2E family transporter</fullName>
    </submittedName>
</protein>
<comment type="subcellular location">
    <subcellularLocation>
        <location evidence="1">Membrane</location>
        <topology evidence="1">Multi-pass membrane protein</topology>
    </subcellularLocation>
</comment>